<evidence type="ECO:0000256" key="1">
    <source>
        <dbReference type="SAM" id="Phobius"/>
    </source>
</evidence>
<keyword evidence="1" id="KW-0472">Membrane</keyword>
<keyword evidence="1" id="KW-0812">Transmembrane</keyword>
<feature type="transmembrane region" description="Helical" evidence="1">
    <location>
        <begin position="48"/>
        <end position="68"/>
    </location>
</feature>
<dbReference type="Proteomes" id="UP001162131">
    <property type="component" value="Unassembled WGS sequence"/>
</dbReference>
<dbReference type="AlphaFoldDB" id="A0AAU9K1Q2"/>
<keyword evidence="1" id="KW-1133">Transmembrane helix</keyword>
<feature type="transmembrane region" description="Helical" evidence="1">
    <location>
        <begin position="20"/>
        <end position="36"/>
    </location>
</feature>
<accession>A0AAU9K1Q2</accession>
<feature type="transmembrane region" description="Helical" evidence="1">
    <location>
        <begin position="189"/>
        <end position="206"/>
    </location>
</feature>
<protein>
    <submittedName>
        <fullName evidence="2">Uncharacterized protein</fullName>
    </submittedName>
</protein>
<comment type="caution">
    <text evidence="2">The sequence shown here is derived from an EMBL/GenBank/DDBJ whole genome shotgun (WGS) entry which is preliminary data.</text>
</comment>
<name>A0AAU9K1Q2_9CILI</name>
<sequence>MEKKDEKDPLNCWGDRFWKRHLYGLWFFKWFVVYLVDMIEEKIWIPELFVILGSLYITSLTGVIAGAYKHIGLCYHFNESKVNDLPYLLNSNNLFPEYFHWFFVLAFFGNLKKSPLSMTIICASYSLYDAIISAVDSSLCPIYNENSSGWSGLMMYSYFRSILSWWAVYLWLAIIFLPKRYHRKAQIEPFISGGIAWIVAKILWLVRARKMSNTISTPFEYPTRIRAAALITFGASTVMMMGILLFSYQIYYFIDTLKDWKSYLEGRPYDSIFAAFNLEHEYTWTTGDGIDIVNAFIKLCEPLFPCALTALILSYLFVQYSIAVMLYKYKEIMLAIMEFRNESPLLKRVWSFSCHRAIFFPSEFMVNNVFLLYTFGAFIFLGLYVVSIIFIFNIPAYLLLDRPISFWLSFAPTIWSVLYFRFLVTKKNFIKNKRYMAFWDSWYFLVGFFGAIVKGLSRFGIGIGVSLFLGFRAHVSIVPTPFDVFDSLYCSFYASIALQCLSLGIIPDDIDSLDFSFGDKDIGPARRIN</sequence>
<evidence type="ECO:0000313" key="2">
    <source>
        <dbReference type="EMBL" id="CAG9331300.1"/>
    </source>
</evidence>
<dbReference type="EMBL" id="CAJZBQ010000053">
    <property type="protein sequence ID" value="CAG9331300.1"/>
    <property type="molecule type" value="Genomic_DNA"/>
</dbReference>
<feature type="transmembrane region" description="Helical" evidence="1">
    <location>
        <begin position="302"/>
        <end position="327"/>
    </location>
</feature>
<feature type="transmembrane region" description="Helical" evidence="1">
    <location>
        <begin position="370"/>
        <end position="392"/>
    </location>
</feature>
<feature type="transmembrane region" description="Helical" evidence="1">
    <location>
        <begin position="158"/>
        <end position="177"/>
    </location>
</feature>
<proteinExistence type="predicted"/>
<gene>
    <name evidence="2" type="ORF">BSTOLATCC_MIC53375</name>
</gene>
<reference evidence="2" key="1">
    <citation type="submission" date="2021-09" db="EMBL/GenBank/DDBJ databases">
        <authorList>
            <consortium name="AG Swart"/>
            <person name="Singh M."/>
            <person name="Singh A."/>
            <person name="Seah K."/>
            <person name="Emmerich C."/>
        </authorList>
    </citation>
    <scope>NUCLEOTIDE SEQUENCE</scope>
    <source>
        <strain evidence="2">ATCC30299</strain>
    </source>
</reference>
<evidence type="ECO:0000313" key="3">
    <source>
        <dbReference type="Proteomes" id="UP001162131"/>
    </source>
</evidence>
<feature type="transmembrane region" description="Helical" evidence="1">
    <location>
        <begin position="227"/>
        <end position="254"/>
    </location>
</feature>
<organism evidence="2 3">
    <name type="scientific">Blepharisma stoltei</name>
    <dbReference type="NCBI Taxonomy" id="1481888"/>
    <lineage>
        <taxon>Eukaryota</taxon>
        <taxon>Sar</taxon>
        <taxon>Alveolata</taxon>
        <taxon>Ciliophora</taxon>
        <taxon>Postciliodesmatophora</taxon>
        <taxon>Heterotrichea</taxon>
        <taxon>Heterotrichida</taxon>
        <taxon>Blepharismidae</taxon>
        <taxon>Blepharisma</taxon>
    </lineage>
</organism>
<feature type="transmembrane region" description="Helical" evidence="1">
    <location>
        <begin position="404"/>
        <end position="424"/>
    </location>
</feature>
<keyword evidence="3" id="KW-1185">Reference proteome</keyword>